<keyword evidence="7" id="KW-1185">Reference proteome</keyword>
<evidence type="ECO:0000256" key="1">
    <source>
        <dbReference type="ARBA" id="ARBA00005417"/>
    </source>
</evidence>
<dbReference type="InterPro" id="IPR003593">
    <property type="entry name" value="AAA+_ATPase"/>
</dbReference>
<dbReference type="GO" id="GO:0005524">
    <property type="term" value="F:ATP binding"/>
    <property type="evidence" value="ECO:0007669"/>
    <property type="project" value="UniProtKB-KW"/>
</dbReference>
<dbReference type="CDD" id="cd03293">
    <property type="entry name" value="ABC_NrtD_SsuB_transporters"/>
    <property type="match status" value="1"/>
</dbReference>
<evidence type="ECO:0000256" key="3">
    <source>
        <dbReference type="ARBA" id="ARBA00022741"/>
    </source>
</evidence>
<dbReference type="RefSeq" id="WP_078928407.1">
    <property type="nucleotide sequence ID" value="NZ_FUXX01000010.1"/>
</dbReference>
<protein>
    <submittedName>
        <fullName evidence="6">NitT/TauT family transport system ATP-binding protein</fullName>
    </submittedName>
</protein>
<dbReference type="Proteomes" id="UP000242432">
    <property type="component" value="Unassembled WGS sequence"/>
</dbReference>
<comment type="similarity">
    <text evidence="1">Belongs to the ABC transporter superfamily.</text>
</comment>
<feature type="domain" description="ABC transporter" evidence="5">
    <location>
        <begin position="4"/>
        <end position="239"/>
    </location>
</feature>
<keyword evidence="4 6" id="KW-0067">ATP-binding</keyword>
<keyword evidence="2" id="KW-0813">Transport</keyword>
<dbReference type="SUPFAM" id="SSF52540">
    <property type="entry name" value="P-loop containing nucleoside triphosphate hydrolases"/>
    <property type="match status" value="1"/>
</dbReference>
<sequence length="268" mass="30118">MNKIDVENLCVKYKTPNQTFEALKDLSFSVKSGEFVSIVGASGCGKSTFLSVLEGLLKPTSGRILIDGKEVKGTGTDRGVVFQHYSLFHWMTALKNTEFGIQQAKKQLSRKEVTKLANHFLDLVHLEQFKNKFPSQLSGGMQQRVAIARALAMDTDILIMDEPFGALDAKNKSSLQDLVLELWSSSEKNKTVIFVTHDIDEAILLSDKIVVFSENPGHVYKEIKVPFARPRNRSDIRKTRDYETLRAELIDSLYGNVREPEFEFALAG</sequence>
<keyword evidence="3" id="KW-0547">Nucleotide-binding</keyword>
<gene>
    <name evidence="6" type="ORF">SAMN02745213_00880</name>
</gene>
<dbReference type="PROSITE" id="PS50893">
    <property type="entry name" value="ABC_TRANSPORTER_2"/>
    <property type="match status" value="1"/>
</dbReference>
<dbReference type="InterPro" id="IPR050166">
    <property type="entry name" value="ABC_transporter_ATP-bind"/>
</dbReference>
<dbReference type="Gene3D" id="3.40.50.300">
    <property type="entry name" value="P-loop containing nucleotide triphosphate hydrolases"/>
    <property type="match status" value="1"/>
</dbReference>
<evidence type="ECO:0000256" key="4">
    <source>
        <dbReference type="ARBA" id="ARBA00022840"/>
    </source>
</evidence>
<dbReference type="PANTHER" id="PTHR42788">
    <property type="entry name" value="TAURINE IMPORT ATP-BINDING PROTEIN-RELATED"/>
    <property type="match status" value="1"/>
</dbReference>
<dbReference type="AlphaFoldDB" id="A0A1T4V5X9"/>
<evidence type="ECO:0000256" key="2">
    <source>
        <dbReference type="ARBA" id="ARBA00022448"/>
    </source>
</evidence>
<dbReference type="SMART" id="SM00382">
    <property type="entry name" value="AAA"/>
    <property type="match status" value="1"/>
</dbReference>
<dbReference type="InterPro" id="IPR003439">
    <property type="entry name" value="ABC_transporter-like_ATP-bd"/>
</dbReference>
<dbReference type="InterPro" id="IPR027417">
    <property type="entry name" value="P-loop_NTPase"/>
</dbReference>
<dbReference type="PROSITE" id="PS00211">
    <property type="entry name" value="ABC_TRANSPORTER_1"/>
    <property type="match status" value="1"/>
</dbReference>
<name>A0A1T4V5X9_9GAMM</name>
<evidence type="ECO:0000259" key="5">
    <source>
        <dbReference type="PROSITE" id="PS50893"/>
    </source>
</evidence>
<accession>A0A1T4V5X9</accession>
<dbReference type="Pfam" id="PF00005">
    <property type="entry name" value="ABC_tran"/>
    <property type="match status" value="1"/>
</dbReference>
<reference evidence="7" key="1">
    <citation type="submission" date="2017-02" db="EMBL/GenBank/DDBJ databases">
        <authorList>
            <person name="Varghese N."/>
            <person name="Submissions S."/>
        </authorList>
    </citation>
    <scope>NUCLEOTIDE SEQUENCE [LARGE SCALE GENOMIC DNA]</scope>
    <source>
        <strain evidence="7">DSM 3072</strain>
    </source>
</reference>
<dbReference type="PANTHER" id="PTHR42788:SF13">
    <property type="entry name" value="ALIPHATIC SULFONATES IMPORT ATP-BINDING PROTEIN SSUB"/>
    <property type="match status" value="1"/>
</dbReference>
<organism evidence="6 7">
    <name type="scientific">Succinivibrio dextrinosolvens DSM 3072</name>
    <dbReference type="NCBI Taxonomy" id="1123324"/>
    <lineage>
        <taxon>Bacteria</taxon>
        <taxon>Pseudomonadati</taxon>
        <taxon>Pseudomonadota</taxon>
        <taxon>Gammaproteobacteria</taxon>
        <taxon>Aeromonadales</taxon>
        <taxon>Succinivibrionaceae</taxon>
        <taxon>Succinivibrio</taxon>
    </lineage>
</organism>
<evidence type="ECO:0000313" key="7">
    <source>
        <dbReference type="Proteomes" id="UP000242432"/>
    </source>
</evidence>
<proteinExistence type="inferred from homology"/>
<dbReference type="EMBL" id="FUXX01000010">
    <property type="protein sequence ID" value="SKA60363.1"/>
    <property type="molecule type" value="Genomic_DNA"/>
</dbReference>
<dbReference type="InterPro" id="IPR017871">
    <property type="entry name" value="ABC_transporter-like_CS"/>
</dbReference>
<dbReference type="GO" id="GO:0016887">
    <property type="term" value="F:ATP hydrolysis activity"/>
    <property type="evidence" value="ECO:0007669"/>
    <property type="project" value="InterPro"/>
</dbReference>
<evidence type="ECO:0000313" key="6">
    <source>
        <dbReference type="EMBL" id="SKA60363.1"/>
    </source>
</evidence>